<proteinExistence type="predicted"/>
<dbReference type="EMBL" id="FXAN01000094">
    <property type="protein sequence ID" value="SMG02292.1"/>
    <property type="molecule type" value="Genomic_DNA"/>
</dbReference>
<organism evidence="2 3">
    <name type="scientific">Burkholderia singularis</name>
    <dbReference type="NCBI Taxonomy" id="1503053"/>
    <lineage>
        <taxon>Bacteria</taxon>
        <taxon>Pseudomonadati</taxon>
        <taxon>Pseudomonadota</taxon>
        <taxon>Betaproteobacteria</taxon>
        <taxon>Burkholderiales</taxon>
        <taxon>Burkholderiaceae</taxon>
        <taxon>Burkholderia</taxon>
        <taxon>pseudomallei group</taxon>
    </lineage>
</organism>
<name>A0A238HAX4_9BURK</name>
<feature type="region of interest" description="Disordered" evidence="1">
    <location>
        <begin position="1"/>
        <end position="47"/>
    </location>
</feature>
<evidence type="ECO:0000313" key="2">
    <source>
        <dbReference type="EMBL" id="SMG02292.1"/>
    </source>
</evidence>
<sequence length="66" mass="7204">MQVCADPPEAPARRDAPQTPSALDADSSHRRGRRRFGDAIPDMPPRGATGAIAISFAVVSRRHWPR</sequence>
<evidence type="ECO:0000256" key="1">
    <source>
        <dbReference type="SAM" id="MobiDB-lite"/>
    </source>
</evidence>
<dbReference type="AlphaFoldDB" id="A0A238HAX4"/>
<protein>
    <submittedName>
        <fullName evidence="2">Uncharacterized protein</fullName>
    </submittedName>
</protein>
<evidence type="ECO:0000313" key="3">
    <source>
        <dbReference type="Proteomes" id="UP000198460"/>
    </source>
</evidence>
<reference evidence="2 3" key="1">
    <citation type="submission" date="2017-04" db="EMBL/GenBank/DDBJ databases">
        <authorList>
            <person name="Afonso C.L."/>
            <person name="Miller P.J."/>
            <person name="Scott M.A."/>
            <person name="Spackman E."/>
            <person name="Goraichik I."/>
            <person name="Dimitrov K.M."/>
            <person name="Suarez D.L."/>
            <person name="Swayne D.E."/>
        </authorList>
    </citation>
    <scope>NUCLEOTIDE SEQUENCE [LARGE SCALE GENOMIC DNA]</scope>
    <source>
        <strain evidence="2">LMG 28154</strain>
    </source>
</reference>
<accession>A0A238HAX4</accession>
<dbReference type="Proteomes" id="UP000198460">
    <property type="component" value="Unassembled WGS sequence"/>
</dbReference>
<gene>
    <name evidence="2" type="ORF">BSIN_0912</name>
</gene>